<accession>B1ZZG2</accession>
<reference evidence="5 6" key="1">
    <citation type="journal article" date="2011" name="J. Bacteriol.">
        <title>Genome sequence of the verrucomicrobium Opitutus terrae PB90-1, an abundant inhabitant of rice paddy soil ecosystems.</title>
        <authorList>
            <person name="van Passel M.W."/>
            <person name="Kant R."/>
            <person name="Palva A."/>
            <person name="Copeland A."/>
            <person name="Lucas S."/>
            <person name="Lapidus A."/>
            <person name="Glavina del Rio T."/>
            <person name="Pitluck S."/>
            <person name="Goltsman E."/>
            <person name="Clum A."/>
            <person name="Sun H."/>
            <person name="Schmutz J."/>
            <person name="Larimer F.W."/>
            <person name="Land M.L."/>
            <person name="Hauser L."/>
            <person name="Kyrpides N."/>
            <person name="Mikhailova N."/>
            <person name="Richardson P.P."/>
            <person name="Janssen P.H."/>
            <person name="de Vos W.M."/>
            <person name="Smidt H."/>
        </authorList>
    </citation>
    <scope>NUCLEOTIDE SEQUENCE [LARGE SCALE GENOMIC DNA]</scope>
    <source>
        <strain evidence="6">DSM 11246 / JCM 15787 / PB90-1</strain>
    </source>
</reference>
<dbReference type="GO" id="GO:0005524">
    <property type="term" value="F:ATP binding"/>
    <property type="evidence" value="ECO:0007669"/>
    <property type="project" value="UniProtKB-KW"/>
</dbReference>
<dbReference type="Gene3D" id="3.40.50.300">
    <property type="entry name" value="P-loop containing nucleotide triphosphate hydrolases"/>
    <property type="match status" value="1"/>
</dbReference>
<organism evidence="5 6">
    <name type="scientific">Opitutus terrae (strain DSM 11246 / JCM 15787 / PB90-1)</name>
    <dbReference type="NCBI Taxonomy" id="452637"/>
    <lineage>
        <taxon>Bacteria</taxon>
        <taxon>Pseudomonadati</taxon>
        <taxon>Verrucomicrobiota</taxon>
        <taxon>Opitutia</taxon>
        <taxon>Opitutales</taxon>
        <taxon>Opitutaceae</taxon>
        <taxon>Opitutus</taxon>
    </lineage>
</organism>
<dbReference type="AlphaFoldDB" id="B1ZZG2"/>
<dbReference type="FunFam" id="3.30.450.90:FF:000001">
    <property type="entry name" value="Type II secretion system ATPase GspE"/>
    <property type="match status" value="1"/>
</dbReference>
<evidence type="ECO:0000259" key="4">
    <source>
        <dbReference type="PROSITE" id="PS00662"/>
    </source>
</evidence>
<protein>
    <submittedName>
        <fullName evidence="5">Type II secretion system protein E</fullName>
    </submittedName>
</protein>
<keyword evidence="3" id="KW-0067">ATP-binding</keyword>
<dbReference type="EMBL" id="CP001032">
    <property type="protein sequence ID" value="ACB76365.1"/>
    <property type="molecule type" value="Genomic_DNA"/>
</dbReference>
<dbReference type="GO" id="GO:0016887">
    <property type="term" value="F:ATP hydrolysis activity"/>
    <property type="evidence" value="ECO:0007669"/>
    <property type="project" value="TreeGrafter"/>
</dbReference>
<gene>
    <name evidence="5" type="ordered locus">Oter_3085</name>
</gene>
<keyword evidence="6" id="KW-1185">Reference proteome</keyword>
<dbReference type="STRING" id="452637.Oter_3085"/>
<dbReference type="InterPro" id="IPR003593">
    <property type="entry name" value="AAA+_ATPase"/>
</dbReference>
<dbReference type="eggNOG" id="COG2804">
    <property type="taxonomic scope" value="Bacteria"/>
</dbReference>
<dbReference type="CDD" id="cd01129">
    <property type="entry name" value="PulE-GspE-like"/>
    <property type="match status" value="1"/>
</dbReference>
<dbReference type="HOGENOM" id="CLU_013446_10_6_0"/>
<sequence length="560" mass="60818">MFESHNQAIDELLRGPLQVPAEPIEALHEAHRATGKSLADLAVELGVVERRELLSAVGRSLGWRCADELPATISSELCAAVPARTARRLGVFPLRAQGHNLELLAVDPFNHRLAEDLTFALERDVQLVVGDPTAILHLIRQCYGEDDTTLEEVLREFEAGAPLGGTNGLSQDDLAALAGRPPVVRFVDVVLSQAVRAHASDVHFEPFEHEFKIRYRVDGALYEMAPPPKALALPVTSRLKVLADLNIAERRVPQDGRIRLVVDDHPVDLRVSTLPTQFGESVVLRVLDRSAVHLELGELGMPEDVLRGITGTIRRPNGILVVTGPTGSGKTTTLYSALRAINSTELKLLTAEDPVEYEIEGIMQVPVNPGIGLSFAAALRSFLRQDPDVILVGEIRDLETAQMAIQASLTGHLVLSTLHTNDAVGAIARLLDLGVEPFLLASTLEGVLAQRLVRRVCVRCRTQRVPSRELGAQLGGFENEPLCAAGPGCAECGGTGYRGRRGIFEWLRITEGLREMIVAGAPSQDLRRQAVAGGMRTLREDGLRALQAGVTTIEEIVRYT</sequence>
<dbReference type="Proteomes" id="UP000007013">
    <property type="component" value="Chromosome"/>
</dbReference>
<evidence type="ECO:0000256" key="3">
    <source>
        <dbReference type="ARBA" id="ARBA00022840"/>
    </source>
</evidence>
<dbReference type="OrthoDB" id="9773102at2"/>
<dbReference type="Pfam" id="PF05157">
    <property type="entry name" value="MshEN"/>
    <property type="match status" value="1"/>
</dbReference>
<dbReference type="SUPFAM" id="SSF52540">
    <property type="entry name" value="P-loop containing nucleoside triphosphate hydrolases"/>
    <property type="match status" value="1"/>
</dbReference>
<dbReference type="RefSeq" id="WP_012375894.1">
    <property type="nucleotide sequence ID" value="NC_010571.1"/>
</dbReference>
<dbReference type="Pfam" id="PF00437">
    <property type="entry name" value="T2SSE"/>
    <property type="match status" value="1"/>
</dbReference>
<dbReference type="InterPro" id="IPR007831">
    <property type="entry name" value="T2SS_GspE_N"/>
</dbReference>
<dbReference type="InterPro" id="IPR037257">
    <property type="entry name" value="T2SS_E_N_sf"/>
</dbReference>
<dbReference type="SUPFAM" id="SSF160246">
    <property type="entry name" value="EspE N-terminal domain-like"/>
    <property type="match status" value="1"/>
</dbReference>
<dbReference type="SMART" id="SM00382">
    <property type="entry name" value="AAA"/>
    <property type="match status" value="1"/>
</dbReference>
<comment type="similarity">
    <text evidence="1">Belongs to the GSP E family.</text>
</comment>
<dbReference type="Gene3D" id="3.30.450.90">
    <property type="match status" value="1"/>
</dbReference>
<dbReference type="InterPro" id="IPR027417">
    <property type="entry name" value="P-loop_NTPase"/>
</dbReference>
<dbReference type="GO" id="GO:0005886">
    <property type="term" value="C:plasma membrane"/>
    <property type="evidence" value="ECO:0007669"/>
    <property type="project" value="TreeGrafter"/>
</dbReference>
<dbReference type="PROSITE" id="PS00662">
    <property type="entry name" value="T2SP_E"/>
    <property type="match status" value="1"/>
</dbReference>
<dbReference type="Gene3D" id="3.30.300.160">
    <property type="entry name" value="Type II secretion system, protein E, N-terminal domain"/>
    <property type="match status" value="1"/>
</dbReference>
<dbReference type="FunFam" id="3.40.50.300:FF:000398">
    <property type="entry name" value="Type IV pilus assembly ATPase PilB"/>
    <property type="match status" value="1"/>
</dbReference>
<feature type="domain" description="Bacterial type II secretion system protein E" evidence="4">
    <location>
        <begin position="383"/>
        <end position="397"/>
    </location>
</feature>
<dbReference type="PANTHER" id="PTHR30258">
    <property type="entry name" value="TYPE II SECRETION SYSTEM PROTEIN GSPE-RELATED"/>
    <property type="match status" value="1"/>
</dbReference>
<evidence type="ECO:0000313" key="5">
    <source>
        <dbReference type="EMBL" id="ACB76365.1"/>
    </source>
</evidence>
<dbReference type="KEGG" id="ote:Oter_3085"/>
<dbReference type="PANTHER" id="PTHR30258:SF2">
    <property type="entry name" value="COMG OPERON PROTEIN 1"/>
    <property type="match status" value="1"/>
</dbReference>
<keyword evidence="2" id="KW-0547">Nucleotide-binding</keyword>
<name>B1ZZG2_OPITP</name>
<evidence type="ECO:0000313" key="6">
    <source>
        <dbReference type="Proteomes" id="UP000007013"/>
    </source>
</evidence>
<proteinExistence type="inferred from homology"/>
<evidence type="ECO:0000256" key="2">
    <source>
        <dbReference type="ARBA" id="ARBA00022741"/>
    </source>
</evidence>
<evidence type="ECO:0000256" key="1">
    <source>
        <dbReference type="ARBA" id="ARBA00006611"/>
    </source>
</evidence>
<dbReference type="InterPro" id="IPR001482">
    <property type="entry name" value="T2SS/T4SS_dom"/>
</dbReference>